<comment type="caution">
    <text evidence="1">The sequence shown here is derived from an EMBL/GenBank/DDBJ whole genome shotgun (WGS) entry which is preliminary data.</text>
</comment>
<dbReference type="EMBL" id="MFJR01000014">
    <property type="protein sequence ID" value="OGG26024.1"/>
    <property type="molecule type" value="Genomic_DNA"/>
</dbReference>
<dbReference type="Proteomes" id="UP000176609">
    <property type="component" value="Unassembled WGS sequence"/>
</dbReference>
<dbReference type="AlphaFoldDB" id="A0A1F6AMW0"/>
<organism evidence="1 2">
    <name type="scientific">Candidatus Gottesmanbacteria bacterium RIFCSPLOWO2_01_FULL_39_12b</name>
    <dbReference type="NCBI Taxonomy" id="1798388"/>
    <lineage>
        <taxon>Bacteria</taxon>
        <taxon>Candidatus Gottesmaniibacteriota</taxon>
    </lineage>
</organism>
<protein>
    <submittedName>
        <fullName evidence="1">Uncharacterized protein</fullName>
    </submittedName>
</protein>
<name>A0A1F6AMW0_9BACT</name>
<sequence length="70" mass="8348">MKKTNTHKNTLAERQRQSYLRRLINGVPVGSQEINNQLLSKRLDDDLYKAEREDLKQLTQIQKAIRRVRE</sequence>
<proteinExistence type="predicted"/>
<gene>
    <name evidence="1" type="ORF">A2960_05720</name>
</gene>
<accession>A0A1F6AMW0</accession>
<reference evidence="1 2" key="1">
    <citation type="journal article" date="2016" name="Nat. Commun.">
        <title>Thousands of microbial genomes shed light on interconnected biogeochemical processes in an aquifer system.</title>
        <authorList>
            <person name="Anantharaman K."/>
            <person name="Brown C.T."/>
            <person name="Hug L.A."/>
            <person name="Sharon I."/>
            <person name="Castelle C.J."/>
            <person name="Probst A.J."/>
            <person name="Thomas B.C."/>
            <person name="Singh A."/>
            <person name="Wilkins M.J."/>
            <person name="Karaoz U."/>
            <person name="Brodie E.L."/>
            <person name="Williams K.H."/>
            <person name="Hubbard S.S."/>
            <person name="Banfield J.F."/>
        </authorList>
    </citation>
    <scope>NUCLEOTIDE SEQUENCE [LARGE SCALE GENOMIC DNA]</scope>
</reference>
<evidence type="ECO:0000313" key="1">
    <source>
        <dbReference type="EMBL" id="OGG26024.1"/>
    </source>
</evidence>
<evidence type="ECO:0000313" key="2">
    <source>
        <dbReference type="Proteomes" id="UP000176609"/>
    </source>
</evidence>